<evidence type="ECO:0000313" key="1">
    <source>
        <dbReference type="EMBL" id="TID13002.1"/>
    </source>
</evidence>
<organism evidence="1 2">
    <name type="scientific">Venturia nashicola</name>
    <dbReference type="NCBI Taxonomy" id="86259"/>
    <lineage>
        <taxon>Eukaryota</taxon>
        <taxon>Fungi</taxon>
        <taxon>Dikarya</taxon>
        <taxon>Ascomycota</taxon>
        <taxon>Pezizomycotina</taxon>
        <taxon>Dothideomycetes</taxon>
        <taxon>Pleosporomycetidae</taxon>
        <taxon>Venturiales</taxon>
        <taxon>Venturiaceae</taxon>
        <taxon>Venturia</taxon>
    </lineage>
</organism>
<evidence type="ECO:0000313" key="2">
    <source>
        <dbReference type="Proteomes" id="UP000298493"/>
    </source>
</evidence>
<dbReference type="AlphaFoldDB" id="A0A4Z1NWZ9"/>
<dbReference type="EMBL" id="SNSC02000030">
    <property type="protein sequence ID" value="TID13002.1"/>
    <property type="molecule type" value="Genomic_DNA"/>
</dbReference>
<dbReference type="Proteomes" id="UP000298493">
    <property type="component" value="Unassembled WGS sequence"/>
</dbReference>
<comment type="caution">
    <text evidence="1">The sequence shown here is derived from an EMBL/GenBank/DDBJ whole genome shotgun (WGS) entry which is preliminary data.</text>
</comment>
<proteinExistence type="predicted"/>
<sequence>MWWVPGGSIGLLFDMVVRSQMRIVEQVLKEEFAAFPLLNVYIKPFRWMIVSLFADKFTEGPATMCLKQRRNDRN</sequence>
<gene>
    <name evidence="1" type="ORF">E6O75_ATG10141</name>
</gene>
<reference evidence="1 2" key="1">
    <citation type="submission" date="2019-04" db="EMBL/GenBank/DDBJ databases">
        <title>High contiguity whole genome sequence and gene annotation resource for two Venturia nashicola isolates.</title>
        <authorList>
            <person name="Prokchorchik M."/>
            <person name="Won K."/>
            <person name="Lee Y."/>
            <person name="Choi E.D."/>
            <person name="Segonzac C."/>
            <person name="Sohn K.H."/>
        </authorList>
    </citation>
    <scope>NUCLEOTIDE SEQUENCE [LARGE SCALE GENOMIC DNA]</scope>
    <source>
        <strain evidence="1 2">PRI2</strain>
    </source>
</reference>
<accession>A0A4Z1NWZ9</accession>
<protein>
    <submittedName>
        <fullName evidence="1">Uncharacterized protein</fullName>
    </submittedName>
</protein>
<name>A0A4Z1NWZ9_9PEZI</name>
<keyword evidence="2" id="KW-1185">Reference proteome</keyword>